<keyword evidence="2" id="KW-1185">Reference proteome</keyword>
<sequence>MPALIVSVGVLTGPVAQAEVTVDLVYRVTLQTPGAPQQAEISYRVGDNPNGGDLWATDVVTVTPFVPWEHAVTIHTRWASAYPMVSVFSDPGGQCCGEILRDANVVGSGSGFVLPPWAPTDAPPGTPVMLARATVS</sequence>
<dbReference type="Proteomes" id="UP000230551">
    <property type="component" value="Unassembled WGS sequence"/>
</dbReference>
<gene>
    <name evidence="1" type="ORF">CQY22_004295</name>
</gene>
<comment type="caution">
    <text evidence="1">The sequence shown here is derived from an EMBL/GenBank/DDBJ whole genome shotgun (WGS) entry which is preliminary data.</text>
</comment>
<evidence type="ECO:0000313" key="2">
    <source>
        <dbReference type="Proteomes" id="UP000230551"/>
    </source>
</evidence>
<dbReference type="OrthoDB" id="4762857at2"/>
<evidence type="ECO:0000313" key="1">
    <source>
        <dbReference type="EMBL" id="PIB76980.1"/>
    </source>
</evidence>
<proteinExistence type="predicted"/>
<reference evidence="1 2" key="1">
    <citation type="journal article" date="2017" name="Infect. Genet. Evol.">
        <title>The new phylogeny of the genus Mycobacterium: The old and the news.</title>
        <authorList>
            <person name="Tortoli E."/>
            <person name="Fedrizzi T."/>
            <person name="Meehan C.J."/>
            <person name="Trovato A."/>
            <person name="Grottola A."/>
            <person name="Giacobazzi E."/>
            <person name="Serpini G.F."/>
            <person name="Tagliazucchi S."/>
            <person name="Fabio A."/>
            <person name="Bettua C."/>
            <person name="Bertorelli R."/>
            <person name="Frascaro F."/>
            <person name="De Sanctis V."/>
            <person name="Pecorari M."/>
            <person name="Jousson O."/>
            <person name="Segata N."/>
            <person name="Cirillo D.M."/>
        </authorList>
    </citation>
    <scope>NUCLEOTIDE SEQUENCE [LARGE SCALE GENOMIC DNA]</scope>
    <source>
        <strain evidence="1 2">CIP1034565</strain>
    </source>
</reference>
<dbReference type="EMBL" id="PDCN02000003">
    <property type="protein sequence ID" value="PIB76980.1"/>
    <property type="molecule type" value="Genomic_DNA"/>
</dbReference>
<accession>A0A2G5PFS3</accession>
<organism evidence="1 2">
    <name type="scientific">Mycolicibacterium brumae</name>
    <dbReference type="NCBI Taxonomy" id="85968"/>
    <lineage>
        <taxon>Bacteria</taxon>
        <taxon>Bacillati</taxon>
        <taxon>Actinomycetota</taxon>
        <taxon>Actinomycetes</taxon>
        <taxon>Mycobacteriales</taxon>
        <taxon>Mycobacteriaceae</taxon>
        <taxon>Mycolicibacterium</taxon>
    </lineage>
</organism>
<protein>
    <submittedName>
        <fullName evidence="1">Uncharacterized protein</fullName>
    </submittedName>
</protein>
<dbReference type="AlphaFoldDB" id="A0A2G5PFS3"/>
<dbReference type="STRING" id="85968.GCA_900073015_02314"/>
<name>A0A2G5PFS3_9MYCO</name>